<name>A0A0D2MLT0_9CHLO</name>
<proteinExistence type="predicted"/>
<organism evidence="1 2">
    <name type="scientific">Monoraphidium neglectum</name>
    <dbReference type="NCBI Taxonomy" id="145388"/>
    <lineage>
        <taxon>Eukaryota</taxon>
        <taxon>Viridiplantae</taxon>
        <taxon>Chlorophyta</taxon>
        <taxon>core chlorophytes</taxon>
        <taxon>Chlorophyceae</taxon>
        <taxon>CS clade</taxon>
        <taxon>Sphaeropleales</taxon>
        <taxon>Selenastraceae</taxon>
        <taxon>Monoraphidium</taxon>
    </lineage>
</organism>
<dbReference type="AlphaFoldDB" id="A0A0D2MLT0"/>
<dbReference type="GeneID" id="25729540"/>
<accession>A0A0D2MLT0</accession>
<dbReference type="Proteomes" id="UP000054498">
    <property type="component" value="Unassembled WGS sequence"/>
</dbReference>
<dbReference type="EMBL" id="KK103337">
    <property type="protein sequence ID" value="KIY95760.1"/>
    <property type="molecule type" value="Genomic_DNA"/>
</dbReference>
<gene>
    <name evidence="1" type="ORF">MNEG_12201</name>
</gene>
<protein>
    <submittedName>
        <fullName evidence="1">Uncharacterized protein</fullName>
    </submittedName>
</protein>
<dbReference type="RefSeq" id="XP_013894780.1">
    <property type="nucleotide sequence ID" value="XM_014039326.1"/>
</dbReference>
<dbReference type="KEGG" id="mng:MNEG_12201"/>
<sequence>MLAALTQSVAVPFLLPFTARPPRLGRQLLRLAAALPAAPFVAAYDGLASCVRAYSVHQLRAFAAQASTPDYQFVVRESPRRLLGLCPFRLRWIEGMPKAPDSGPGAGEAQQIEVAVQLKAHAPAVLGSKEV</sequence>
<reference evidence="1 2" key="1">
    <citation type="journal article" date="2013" name="BMC Genomics">
        <title>Reconstruction of the lipid metabolism for the microalga Monoraphidium neglectum from its genome sequence reveals characteristics suitable for biofuel production.</title>
        <authorList>
            <person name="Bogen C."/>
            <person name="Al-Dilaimi A."/>
            <person name="Albersmeier A."/>
            <person name="Wichmann J."/>
            <person name="Grundmann M."/>
            <person name="Rupp O."/>
            <person name="Lauersen K.J."/>
            <person name="Blifernez-Klassen O."/>
            <person name="Kalinowski J."/>
            <person name="Goesmann A."/>
            <person name="Mussgnug J.H."/>
            <person name="Kruse O."/>
        </authorList>
    </citation>
    <scope>NUCLEOTIDE SEQUENCE [LARGE SCALE GENOMIC DNA]</scope>
    <source>
        <strain evidence="1 2">SAG 48.87</strain>
    </source>
</reference>
<evidence type="ECO:0000313" key="2">
    <source>
        <dbReference type="Proteomes" id="UP000054498"/>
    </source>
</evidence>
<keyword evidence="2" id="KW-1185">Reference proteome</keyword>
<evidence type="ECO:0000313" key="1">
    <source>
        <dbReference type="EMBL" id="KIY95760.1"/>
    </source>
</evidence>